<dbReference type="SUPFAM" id="SSF49842">
    <property type="entry name" value="TNF-like"/>
    <property type="match status" value="1"/>
</dbReference>
<dbReference type="Gene3D" id="2.60.120.40">
    <property type="match status" value="1"/>
</dbReference>
<name>N6Z7B8_THAL4</name>
<comment type="caution">
    <text evidence="2">The sequence shown here is derived from an EMBL/GenBank/DDBJ whole genome shotgun (WGS) entry which is preliminary data.</text>
</comment>
<organism evidence="2 3">
    <name type="scientific">Thauera linaloolentis (strain DSM 12138 / JCM 21573 / CCUG 41526 / CIP 105981 / IAM 15112 / NBRC 102519 / 47Lol)</name>
    <dbReference type="NCBI Taxonomy" id="1123367"/>
    <lineage>
        <taxon>Bacteria</taxon>
        <taxon>Pseudomonadati</taxon>
        <taxon>Pseudomonadota</taxon>
        <taxon>Betaproteobacteria</taxon>
        <taxon>Rhodocyclales</taxon>
        <taxon>Zoogloeaceae</taxon>
        <taxon>Thauera</taxon>
    </lineage>
</organism>
<dbReference type="STRING" id="1123367.GCA_000621305_02368"/>
<proteinExistence type="predicted"/>
<dbReference type="InterPro" id="IPR008983">
    <property type="entry name" value="Tumour_necrosis_fac-like_dom"/>
</dbReference>
<dbReference type="AlphaFoldDB" id="N6Z7B8"/>
<keyword evidence="3" id="KW-1185">Reference proteome</keyword>
<dbReference type="Proteomes" id="UP000013232">
    <property type="component" value="Unassembled WGS sequence"/>
</dbReference>
<dbReference type="Pfam" id="PF12708">
    <property type="entry name" value="Pect-lyase_RHGA_epim"/>
    <property type="match status" value="1"/>
</dbReference>
<dbReference type="Pfam" id="PF00386">
    <property type="entry name" value="C1q"/>
    <property type="match status" value="1"/>
</dbReference>
<dbReference type="EMBL" id="AMXE01000002">
    <property type="protein sequence ID" value="ENO90442.1"/>
    <property type="molecule type" value="Genomic_DNA"/>
</dbReference>
<evidence type="ECO:0000259" key="1">
    <source>
        <dbReference type="PROSITE" id="PS50871"/>
    </source>
</evidence>
<dbReference type="Gene3D" id="2.160.20.10">
    <property type="entry name" value="Single-stranded right-handed beta-helix, Pectin lyase-like"/>
    <property type="match status" value="1"/>
</dbReference>
<sequence>MQDKAREQVSVMDFGAAGDGVSDDTAAIQAAIDFAAPKGLEIHVPAGAFLVSSPLVYETEGFSPGLRISGAGMQRTTIVANFIAPDMSPVLDISGAEKAPYLYQLGGLIRGITFTKKNEATNVAGIRLLGCWYLTIEDVRVFNLDGDGIYTELRDDLSNDWGEPNNPDGYSVIGLRLNNCLMESVRYGIVQGSGIGSSQWHIFQTRVAGARLGGIVVAGYNCKIEKCGFGLNSLQAPEGEGFNVKITRVVSAAPTGVTISDTEFDASKDNHIIIDRTSGLTLKNNRFITSDRFGISVPTPKVHILAQSINREMVSYGCMHRIDDNFGAVTLYSGSSSCENCEISGVRIENNGNPYVGVTGFPADRGNRVSLGSTLLRYGNRKPTVIAGFSSSALTAGVNIGGSSAALSFDSLLNNGGIYSVNSSYDPLTGVFTAPLDGCYIFDVFICITISADATVNLILSKNGSGAASSSGFSRSGFRTTFSLRAAIELKSGDAIRVLASQSHGGNVALHNDRNTHGFSVFLA</sequence>
<dbReference type="InterPro" id="IPR011050">
    <property type="entry name" value="Pectin_lyase_fold/virulence"/>
</dbReference>
<dbReference type="InterPro" id="IPR024535">
    <property type="entry name" value="RHGA/B-epi-like_pectate_lyase"/>
</dbReference>
<evidence type="ECO:0000313" key="2">
    <source>
        <dbReference type="EMBL" id="ENO90442.1"/>
    </source>
</evidence>
<dbReference type="PROSITE" id="PS50871">
    <property type="entry name" value="C1Q"/>
    <property type="match status" value="1"/>
</dbReference>
<dbReference type="SMART" id="SM00710">
    <property type="entry name" value="PbH1"/>
    <property type="match status" value="5"/>
</dbReference>
<dbReference type="InterPro" id="IPR001073">
    <property type="entry name" value="C1q_dom"/>
</dbReference>
<accession>N6Z7B8</accession>
<dbReference type="InterPro" id="IPR006626">
    <property type="entry name" value="PbH1"/>
</dbReference>
<gene>
    <name evidence="2" type="ORF">C666_01020</name>
</gene>
<reference evidence="2 3" key="1">
    <citation type="submission" date="2012-09" db="EMBL/GenBank/DDBJ databases">
        <title>Draft Genome Sequences of 6 Strains from Genus Thauera.</title>
        <authorList>
            <person name="Liu B."/>
            <person name="Shapleigh J.P."/>
            <person name="Frostegard A.H."/>
        </authorList>
    </citation>
    <scope>NUCLEOTIDE SEQUENCE [LARGE SCALE GENOMIC DNA]</scope>
    <source>
        <strain evidence="3">47Lol / DSM 12138</strain>
    </source>
</reference>
<feature type="domain" description="C1q" evidence="1">
    <location>
        <begin position="387"/>
        <end position="524"/>
    </location>
</feature>
<dbReference type="InterPro" id="IPR012334">
    <property type="entry name" value="Pectin_lyas_fold"/>
</dbReference>
<evidence type="ECO:0000313" key="3">
    <source>
        <dbReference type="Proteomes" id="UP000013232"/>
    </source>
</evidence>
<dbReference type="SUPFAM" id="SSF51126">
    <property type="entry name" value="Pectin lyase-like"/>
    <property type="match status" value="1"/>
</dbReference>
<protein>
    <recommendedName>
        <fullName evidence="1">C1q domain-containing protein</fullName>
    </recommendedName>
</protein>